<gene>
    <name evidence="10" type="ordered locus">Clocel_1130</name>
</gene>
<dbReference type="Proteomes" id="UP000002730">
    <property type="component" value="Chromosome"/>
</dbReference>
<dbReference type="PANTHER" id="PTHR37299">
    <property type="entry name" value="TRANSCRIPTIONAL REGULATOR-RELATED"/>
    <property type="match status" value="1"/>
</dbReference>
<organism evidence="10 11">
    <name type="scientific">Clostridium cellulovorans (strain ATCC 35296 / DSM 3052 / OCM 3 / 743B)</name>
    <dbReference type="NCBI Taxonomy" id="573061"/>
    <lineage>
        <taxon>Bacteria</taxon>
        <taxon>Bacillati</taxon>
        <taxon>Bacillota</taxon>
        <taxon>Clostridia</taxon>
        <taxon>Eubacteriales</taxon>
        <taxon>Clostridiaceae</taxon>
        <taxon>Clostridium</taxon>
    </lineage>
</organism>
<evidence type="ECO:0000256" key="4">
    <source>
        <dbReference type="ARBA" id="ARBA00023159"/>
    </source>
</evidence>
<dbReference type="InterPro" id="IPR011006">
    <property type="entry name" value="CheY-like_superfamily"/>
</dbReference>
<evidence type="ECO:0000256" key="5">
    <source>
        <dbReference type="ARBA" id="ARBA00024867"/>
    </source>
</evidence>
<dbReference type="GO" id="GO:0000156">
    <property type="term" value="F:phosphorelay response regulator activity"/>
    <property type="evidence" value="ECO:0007669"/>
    <property type="project" value="InterPro"/>
</dbReference>
<evidence type="ECO:0000313" key="10">
    <source>
        <dbReference type="EMBL" id="ADL50887.1"/>
    </source>
</evidence>
<dbReference type="SMART" id="SM00850">
    <property type="entry name" value="LytTR"/>
    <property type="match status" value="1"/>
</dbReference>
<dbReference type="Gene3D" id="3.40.50.2300">
    <property type="match status" value="1"/>
</dbReference>
<dbReference type="GO" id="GO:0003677">
    <property type="term" value="F:DNA binding"/>
    <property type="evidence" value="ECO:0007669"/>
    <property type="project" value="InterPro"/>
</dbReference>
<dbReference type="AlphaFoldDB" id="D9SU49"/>
<protein>
    <recommendedName>
        <fullName evidence="1">Stage 0 sporulation protein A homolog</fullName>
    </recommendedName>
</protein>
<dbReference type="eggNOG" id="COG3279">
    <property type="taxonomic scope" value="Bacteria"/>
</dbReference>
<reference evidence="10 11" key="1">
    <citation type="submission" date="2010-08" db="EMBL/GenBank/DDBJ databases">
        <title>Complete sequence of Clostridium cellulovorans 743B.</title>
        <authorList>
            <consortium name="US DOE Joint Genome Institute"/>
            <person name="Lucas S."/>
            <person name="Copeland A."/>
            <person name="Lapidus A."/>
            <person name="Cheng J.-F."/>
            <person name="Bruce D."/>
            <person name="Goodwin L."/>
            <person name="Pitluck S."/>
            <person name="Chertkov O."/>
            <person name="Detter J.C."/>
            <person name="Han C."/>
            <person name="Tapia R."/>
            <person name="Land M."/>
            <person name="Hauser L."/>
            <person name="Chang Y.-J."/>
            <person name="Jeffries C."/>
            <person name="Kyrpides N."/>
            <person name="Ivanova N."/>
            <person name="Mikhailova N."/>
            <person name="Hemme C.L."/>
            <person name="Woyke T."/>
        </authorList>
    </citation>
    <scope>NUCLEOTIDE SEQUENCE [LARGE SCALE GENOMIC DNA]</scope>
    <source>
        <strain evidence="11">ATCC 35296 / DSM 3052 / OCM 3 / 743B</strain>
    </source>
</reference>
<evidence type="ECO:0000256" key="1">
    <source>
        <dbReference type="ARBA" id="ARBA00018672"/>
    </source>
</evidence>
<feature type="domain" description="HTH LytTR-type" evidence="9">
    <location>
        <begin position="141"/>
        <end position="242"/>
    </location>
</feature>
<dbReference type="Gene3D" id="2.40.50.1020">
    <property type="entry name" value="LytTr DNA-binding domain"/>
    <property type="match status" value="1"/>
</dbReference>
<evidence type="ECO:0000256" key="3">
    <source>
        <dbReference type="ARBA" id="ARBA00023012"/>
    </source>
</evidence>
<proteinExistence type="predicted"/>
<dbReference type="SUPFAM" id="SSF52172">
    <property type="entry name" value="CheY-like"/>
    <property type="match status" value="1"/>
</dbReference>
<dbReference type="InterPro" id="IPR001789">
    <property type="entry name" value="Sig_transdc_resp-reg_receiver"/>
</dbReference>
<dbReference type="EMBL" id="CP002160">
    <property type="protein sequence ID" value="ADL50887.1"/>
    <property type="molecule type" value="Genomic_DNA"/>
</dbReference>
<evidence type="ECO:0000256" key="2">
    <source>
        <dbReference type="ARBA" id="ARBA00022490"/>
    </source>
</evidence>
<dbReference type="RefSeq" id="WP_010076262.1">
    <property type="nucleotide sequence ID" value="NC_014393.1"/>
</dbReference>
<dbReference type="OrthoDB" id="9802383at2"/>
<dbReference type="PROSITE" id="PS50110">
    <property type="entry name" value="RESPONSE_REGULATORY"/>
    <property type="match status" value="1"/>
</dbReference>
<keyword evidence="2" id="KW-0963">Cytoplasm</keyword>
<keyword evidence="11" id="KW-1185">Reference proteome</keyword>
<evidence type="ECO:0000313" key="11">
    <source>
        <dbReference type="Proteomes" id="UP000002730"/>
    </source>
</evidence>
<dbReference type="Pfam" id="PF04397">
    <property type="entry name" value="LytTR"/>
    <property type="match status" value="1"/>
</dbReference>
<evidence type="ECO:0000256" key="7">
    <source>
        <dbReference type="PROSITE-ProRule" id="PRU00169"/>
    </source>
</evidence>
<dbReference type="KEGG" id="ccb:Clocel_1130"/>
<comment type="function">
    <text evidence="6">Required for high-level post-exponential phase expression of a series of secreted proteins.</text>
</comment>
<feature type="domain" description="Response regulatory" evidence="8">
    <location>
        <begin position="3"/>
        <end position="126"/>
    </location>
</feature>
<accession>D9SU49</accession>
<evidence type="ECO:0000259" key="9">
    <source>
        <dbReference type="PROSITE" id="PS50930"/>
    </source>
</evidence>
<dbReference type="PROSITE" id="PS50930">
    <property type="entry name" value="HTH_LYTTR"/>
    <property type="match status" value="1"/>
</dbReference>
<comment type="function">
    <text evidence="5">May play the central regulatory role in sporulation. It may be an element of the effector pathway responsible for the activation of sporulation genes in response to nutritional stress. Spo0A may act in concert with spo0H (a sigma factor) to control the expression of some genes that are critical to the sporulation process.</text>
</comment>
<dbReference type="InterPro" id="IPR007492">
    <property type="entry name" value="LytTR_DNA-bd_dom"/>
</dbReference>
<keyword evidence="7" id="KW-0597">Phosphoprotein</keyword>
<keyword evidence="3" id="KW-0902">Two-component regulatory system</keyword>
<dbReference type="InterPro" id="IPR046947">
    <property type="entry name" value="LytR-like"/>
</dbReference>
<dbReference type="PANTHER" id="PTHR37299:SF3">
    <property type="entry name" value="STAGE 0 SPORULATION PROTEIN A HOMOLOG"/>
    <property type="match status" value="1"/>
</dbReference>
<evidence type="ECO:0000259" key="8">
    <source>
        <dbReference type="PROSITE" id="PS50110"/>
    </source>
</evidence>
<evidence type="ECO:0000256" key="6">
    <source>
        <dbReference type="ARBA" id="ARBA00037164"/>
    </source>
</evidence>
<dbReference type="HOGENOM" id="CLU_000445_14_6_9"/>
<dbReference type="SMART" id="SM00448">
    <property type="entry name" value="REC"/>
    <property type="match status" value="1"/>
</dbReference>
<sequence length="242" mass="28192">MLKVIIVEDNEKQRKSITEIIENTIIREKLDAKIIVSTSKINEVTACIKEIEGNFIAFLDIDLKQNINGIKLGQYIREKWPNCFLVFITSHSEMSYLTFEYKLEALDFIIKDNVAQMRGRIEAVLMKAVERSVAKNHKQILSVETDEAMINIPFEEIVFFETATASHKIRIHAKDRQIEFYGTLSAVLEKLDSNFLRCHKSFVVNKSHIKEIDKINRRIFLDNGEECFVSFRYLREVIKSLV</sequence>
<name>D9SU49_CLOC7</name>
<dbReference type="Pfam" id="PF00072">
    <property type="entry name" value="Response_reg"/>
    <property type="match status" value="1"/>
</dbReference>
<dbReference type="STRING" id="573061.Clocel_1130"/>
<feature type="modified residue" description="4-aspartylphosphate" evidence="7">
    <location>
        <position position="60"/>
    </location>
</feature>
<keyword evidence="4" id="KW-0010">Activator</keyword>